<protein>
    <submittedName>
        <fullName evidence="3">Putative major pilin subunit</fullName>
    </submittedName>
</protein>
<keyword evidence="1" id="KW-0812">Transmembrane</keyword>
<dbReference type="InterPro" id="IPR027558">
    <property type="entry name" value="Pre_pil_HX9DG_C"/>
</dbReference>
<proteinExistence type="predicted"/>
<dbReference type="PROSITE" id="PS00409">
    <property type="entry name" value="PROKAR_NTER_METHYL"/>
    <property type="match status" value="1"/>
</dbReference>
<dbReference type="InterPro" id="IPR012902">
    <property type="entry name" value="N_methyl_site"/>
</dbReference>
<keyword evidence="1" id="KW-0472">Membrane</keyword>
<dbReference type="PANTHER" id="PTHR30093:SF2">
    <property type="entry name" value="TYPE II SECRETION SYSTEM PROTEIN H"/>
    <property type="match status" value="1"/>
</dbReference>
<dbReference type="EMBL" id="CP036316">
    <property type="protein sequence ID" value="QDT65133.1"/>
    <property type="molecule type" value="Genomic_DNA"/>
</dbReference>
<keyword evidence="4" id="KW-1185">Reference proteome</keyword>
<name>A0A517T9U3_9PLAN</name>
<dbReference type="InterPro" id="IPR045584">
    <property type="entry name" value="Pilin-like"/>
</dbReference>
<evidence type="ECO:0000256" key="1">
    <source>
        <dbReference type="SAM" id="Phobius"/>
    </source>
</evidence>
<feature type="transmembrane region" description="Helical" evidence="1">
    <location>
        <begin position="20"/>
        <end position="41"/>
    </location>
</feature>
<dbReference type="Pfam" id="PF07596">
    <property type="entry name" value="SBP_bac_10"/>
    <property type="match status" value="1"/>
</dbReference>
<evidence type="ECO:0000313" key="3">
    <source>
        <dbReference type="EMBL" id="QDT65133.1"/>
    </source>
</evidence>
<dbReference type="Gene3D" id="3.30.700.10">
    <property type="entry name" value="Glycoprotein, Type 4 Pilin"/>
    <property type="match status" value="1"/>
</dbReference>
<evidence type="ECO:0000313" key="4">
    <source>
        <dbReference type="Proteomes" id="UP000319976"/>
    </source>
</evidence>
<dbReference type="InterPro" id="IPR011453">
    <property type="entry name" value="DUF1559"/>
</dbReference>
<dbReference type="AlphaFoldDB" id="A0A517T9U3"/>
<dbReference type="SUPFAM" id="SSF54523">
    <property type="entry name" value="Pili subunits"/>
    <property type="match status" value="1"/>
</dbReference>
<keyword evidence="1" id="KW-1133">Transmembrane helix</keyword>
<dbReference type="PANTHER" id="PTHR30093">
    <property type="entry name" value="GENERAL SECRETION PATHWAY PROTEIN G"/>
    <property type="match status" value="1"/>
</dbReference>
<sequence length="368" mass="39747">MSFKCLERRGYYSLQRGFTLIELLVVIAIIAILIALLLPAVQQAREAARRSQCKNNLKQLGLALHNYHDSYRMFPAGSYIATNNGVIDGVEGRDGAWSWQAMVLPYLEQAPLYKKLNPGPVEVQDAVANASTLAEMQKPISVFRCPSDVAPDLNSYLLLPDGNGSDRDCGSDCEEVATSNYVGMNHSNNLERVNANGMFVWADNRGGGGTLADNRITKIRIRDVTDGLSNTIAVGERAWELDDASGGKKGLHAGVVFGANGNTDISDTNSNEGLIYNMGTARFEINCITTFCERGFSSLHVGGAQFLLGDGAVVFISENVDHVRNYNTTSNPGATSYHDGSTEISNGYVDGVYERLAAINDGGVVGEF</sequence>
<dbReference type="OrthoDB" id="268591at2"/>
<feature type="domain" description="DUF1559" evidence="2">
    <location>
        <begin position="42"/>
        <end position="321"/>
    </location>
</feature>
<gene>
    <name evidence="3" type="ORF">V22_23800</name>
</gene>
<dbReference type="RefSeq" id="WP_145262889.1">
    <property type="nucleotide sequence ID" value="NZ_CP036316.1"/>
</dbReference>
<accession>A0A517T9U3</accession>
<dbReference type="KEGG" id="chya:V22_23800"/>
<organism evidence="3 4">
    <name type="scientific">Calycomorphotria hydatis</name>
    <dbReference type="NCBI Taxonomy" id="2528027"/>
    <lineage>
        <taxon>Bacteria</taxon>
        <taxon>Pseudomonadati</taxon>
        <taxon>Planctomycetota</taxon>
        <taxon>Planctomycetia</taxon>
        <taxon>Planctomycetales</taxon>
        <taxon>Planctomycetaceae</taxon>
        <taxon>Calycomorphotria</taxon>
    </lineage>
</organism>
<reference evidence="3 4" key="1">
    <citation type="submission" date="2019-02" db="EMBL/GenBank/DDBJ databases">
        <title>Deep-cultivation of Planctomycetes and their phenomic and genomic characterization uncovers novel biology.</title>
        <authorList>
            <person name="Wiegand S."/>
            <person name="Jogler M."/>
            <person name="Boedeker C."/>
            <person name="Pinto D."/>
            <person name="Vollmers J."/>
            <person name="Rivas-Marin E."/>
            <person name="Kohn T."/>
            <person name="Peeters S.H."/>
            <person name="Heuer A."/>
            <person name="Rast P."/>
            <person name="Oberbeckmann S."/>
            <person name="Bunk B."/>
            <person name="Jeske O."/>
            <person name="Meyerdierks A."/>
            <person name="Storesund J.E."/>
            <person name="Kallscheuer N."/>
            <person name="Luecker S."/>
            <person name="Lage O.M."/>
            <person name="Pohl T."/>
            <person name="Merkel B.J."/>
            <person name="Hornburger P."/>
            <person name="Mueller R.-W."/>
            <person name="Bruemmer F."/>
            <person name="Labrenz M."/>
            <person name="Spormann A.M."/>
            <person name="Op den Camp H."/>
            <person name="Overmann J."/>
            <person name="Amann R."/>
            <person name="Jetten M.S.M."/>
            <person name="Mascher T."/>
            <person name="Medema M.H."/>
            <person name="Devos D.P."/>
            <person name="Kaster A.-K."/>
            <person name="Ovreas L."/>
            <person name="Rohde M."/>
            <person name="Galperin M.Y."/>
            <person name="Jogler C."/>
        </authorList>
    </citation>
    <scope>NUCLEOTIDE SEQUENCE [LARGE SCALE GENOMIC DNA]</scope>
    <source>
        <strain evidence="3 4">V22</strain>
    </source>
</reference>
<evidence type="ECO:0000259" key="2">
    <source>
        <dbReference type="Pfam" id="PF07596"/>
    </source>
</evidence>
<dbReference type="Proteomes" id="UP000319976">
    <property type="component" value="Chromosome"/>
</dbReference>
<dbReference type="NCBIfam" id="TIGR02532">
    <property type="entry name" value="IV_pilin_GFxxxE"/>
    <property type="match status" value="1"/>
</dbReference>
<dbReference type="NCBIfam" id="TIGR04294">
    <property type="entry name" value="pre_pil_HX9DG"/>
    <property type="match status" value="1"/>
</dbReference>
<dbReference type="Pfam" id="PF07963">
    <property type="entry name" value="N_methyl"/>
    <property type="match status" value="1"/>
</dbReference>